<reference evidence="2" key="1">
    <citation type="submission" date="2023-01" db="EMBL/GenBank/DDBJ databases">
        <title>Exophiala dermititidis isolated from Cystic Fibrosis Patient.</title>
        <authorList>
            <person name="Kurbessoian T."/>
            <person name="Crocker A."/>
            <person name="Murante D."/>
            <person name="Hogan D.A."/>
            <person name="Stajich J.E."/>
        </authorList>
    </citation>
    <scope>NUCLEOTIDE SEQUENCE</scope>
    <source>
        <strain evidence="2">Ex8</strain>
    </source>
</reference>
<feature type="region of interest" description="Disordered" evidence="1">
    <location>
        <begin position="85"/>
        <end position="249"/>
    </location>
</feature>
<proteinExistence type="predicted"/>
<comment type="caution">
    <text evidence="2">The sequence shown here is derived from an EMBL/GenBank/DDBJ whole genome shotgun (WGS) entry which is preliminary data.</text>
</comment>
<feature type="compositionally biased region" description="Gly residues" evidence="1">
    <location>
        <begin position="230"/>
        <end position="244"/>
    </location>
</feature>
<protein>
    <submittedName>
        <fullName evidence="2">Uncharacterized protein</fullName>
    </submittedName>
</protein>
<evidence type="ECO:0000313" key="2">
    <source>
        <dbReference type="EMBL" id="KAJ8988523.1"/>
    </source>
</evidence>
<dbReference type="AlphaFoldDB" id="A0AAN6ENQ4"/>
<feature type="compositionally biased region" description="Low complexity" evidence="1">
    <location>
        <begin position="178"/>
        <end position="187"/>
    </location>
</feature>
<feature type="compositionally biased region" description="Low complexity" evidence="1">
    <location>
        <begin position="102"/>
        <end position="121"/>
    </location>
</feature>
<dbReference type="EMBL" id="JAJGCB010000018">
    <property type="protein sequence ID" value="KAJ8988523.1"/>
    <property type="molecule type" value="Genomic_DNA"/>
</dbReference>
<name>A0AAN6ENQ4_EXODE</name>
<organism evidence="2 3">
    <name type="scientific">Exophiala dermatitidis</name>
    <name type="common">Black yeast-like fungus</name>
    <name type="synonym">Wangiella dermatitidis</name>
    <dbReference type="NCBI Taxonomy" id="5970"/>
    <lineage>
        <taxon>Eukaryota</taxon>
        <taxon>Fungi</taxon>
        <taxon>Dikarya</taxon>
        <taxon>Ascomycota</taxon>
        <taxon>Pezizomycotina</taxon>
        <taxon>Eurotiomycetes</taxon>
        <taxon>Chaetothyriomycetidae</taxon>
        <taxon>Chaetothyriales</taxon>
        <taxon>Herpotrichiellaceae</taxon>
        <taxon>Exophiala</taxon>
    </lineage>
</organism>
<evidence type="ECO:0000256" key="1">
    <source>
        <dbReference type="SAM" id="MobiDB-lite"/>
    </source>
</evidence>
<gene>
    <name evidence="2" type="ORF">HRR80_007549</name>
</gene>
<dbReference type="Proteomes" id="UP001161757">
    <property type="component" value="Unassembled WGS sequence"/>
</dbReference>
<evidence type="ECO:0000313" key="3">
    <source>
        <dbReference type="Proteomes" id="UP001161757"/>
    </source>
</evidence>
<accession>A0AAN6ENQ4</accession>
<sequence>MCHNTLFHFTCGCTQEVKRYVCGAQTEKCRKALLRPAVQNLDGPCPEHRATSASAYIHPAYRNGPAPVMPNVYNQDSAVRTRQPLAAPPVSFHEPTARKSSRSTGRSGNGSGSNSNSGAGAQYNTNSNLRDFSEIPHIPQPAPSTRRRKRSTASPSPLAANTIHDGGISKGYRRSSRSRMSPSPVSPLKQSDFGYGRRGSSRYRNSPVSPLEEEWNQQPTRRPSRAVAGAGAGAGAGAAVGGGRQAHPTQGTLETRKVLNLHRQLDVRRRREVYEDCEKLLTSRRYKTREELLRHPLFQELGERDREMLFAEYDARVRANRAAKGSTTRNQKRSSRCVVM</sequence>